<dbReference type="RefSeq" id="WP_147061521.1">
    <property type="nucleotide sequence ID" value="NZ_BAABDN010000001.1"/>
</dbReference>
<sequence length="130" mass="13813">MTWFVVLVLTWLVVAALTLQARRRGARRLARRWGTRLCAVTLVPVTALALGAVLVLVQLVSTDGATAATAIEAATPYATWLALAVNLVSSDIALRGDQARARARTRARSGADGIRVHEPFAARTGVGPRS</sequence>
<keyword evidence="3" id="KW-1185">Reference proteome</keyword>
<dbReference type="EMBL" id="BKBA01000001">
    <property type="protein sequence ID" value="GEQ11985.1"/>
    <property type="molecule type" value="Genomic_DNA"/>
</dbReference>
<comment type="caution">
    <text evidence="2">The sequence shown here is derived from an EMBL/GenBank/DDBJ whole genome shotgun (WGS) entry which is preliminary data.</text>
</comment>
<dbReference type="Proteomes" id="UP000321793">
    <property type="component" value="Unassembled WGS sequence"/>
</dbReference>
<feature type="transmembrane region" description="Helical" evidence="1">
    <location>
        <begin position="77"/>
        <end position="94"/>
    </location>
</feature>
<evidence type="ECO:0000313" key="2">
    <source>
        <dbReference type="EMBL" id="GEQ11985.1"/>
    </source>
</evidence>
<organism evidence="2 3">
    <name type="scientific">Knoellia locipacati</name>
    <dbReference type="NCBI Taxonomy" id="882824"/>
    <lineage>
        <taxon>Bacteria</taxon>
        <taxon>Bacillati</taxon>
        <taxon>Actinomycetota</taxon>
        <taxon>Actinomycetes</taxon>
        <taxon>Micrococcales</taxon>
        <taxon>Intrasporangiaceae</taxon>
        <taxon>Knoellia</taxon>
    </lineage>
</organism>
<keyword evidence="1" id="KW-0812">Transmembrane</keyword>
<proteinExistence type="predicted"/>
<evidence type="ECO:0000256" key="1">
    <source>
        <dbReference type="SAM" id="Phobius"/>
    </source>
</evidence>
<gene>
    <name evidence="2" type="ORF">KLO01_00320</name>
</gene>
<feature type="transmembrane region" description="Helical" evidence="1">
    <location>
        <begin position="33"/>
        <end position="57"/>
    </location>
</feature>
<dbReference type="AlphaFoldDB" id="A0A512SVP6"/>
<feature type="transmembrane region" description="Helical" evidence="1">
    <location>
        <begin position="6"/>
        <end position="21"/>
    </location>
</feature>
<name>A0A512SVP6_9MICO</name>
<reference evidence="2 3" key="1">
    <citation type="submission" date="2019-07" db="EMBL/GenBank/DDBJ databases">
        <title>Whole genome shotgun sequence of Knoellia locipacati NBRC 109775.</title>
        <authorList>
            <person name="Hosoyama A."/>
            <person name="Uohara A."/>
            <person name="Ohji S."/>
            <person name="Ichikawa N."/>
        </authorList>
    </citation>
    <scope>NUCLEOTIDE SEQUENCE [LARGE SCALE GENOMIC DNA]</scope>
    <source>
        <strain evidence="2 3">NBRC 109775</strain>
    </source>
</reference>
<keyword evidence="1" id="KW-0472">Membrane</keyword>
<keyword evidence="1" id="KW-1133">Transmembrane helix</keyword>
<protein>
    <submittedName>
        <fullName evidence="2">Uncharacterized protein</fullName>
    </submittedName>
</protein>
<evidence type="ECO:0000313" key="3">
    <source>
        <dbReference type="Proteomes" id="UP000321793"/>
    </source>
</evidence>
<accession>A0A512SVP6</accession>